<dbReference type="SUPFAM" id="SSF88713">
    <property type="entry name" value="Glycoside hydrolase/deacetylase"/>
    <property type="match status" value="1"/>
</dbReference>
<feature type="transmembrane region" description="Helical" evidence="1">
    <location>
        <begin position="25"/>
        <end position="47"/>
    </location>
</feature>
<dbReference type="GO" id="GO:0005975">
    <property type="term" value="P:carbohydrate metabolic process"/>
    <property type="evidence" value="ECO:0007669"/>
    <property type="project" value="InterPro"/>
</dbReference>
<dbReference type="CDD" id="cd10936">
    <property type="entry name" value="CE4_DAC2"/>
    <property type="match status" value="1"/>
</dbReference>
<dbReference type="PANTHER" id="PTHR30105">
    <property type="entry name" value="UNCHARACTERIZED YIBQ-RELATED"/>
    <property type="match status" value="1"/>
</dbReference>
<reference evidence="2 5" key="2">
    <citation type="submission" date="2018-08" db="EMBL/GenBank/DDBJ databases">
        <title>Complete genome of the Arcobacter molluscorum type strain LMG 25693.</title>
        <authorList>
            <person name="Miller W.G."/>
            <person name="Yee E."/>
            <person name="Bono J.L."/>
        </authorList>
    </citation>
    <scope>NUCLEOTIDE SEQUENCE [LARGE SCALE GENOMIC DNA]</scope>
    <source>
        <strain evidence="2 5">CECT 7696</strain>
    </source>
</reference>
<proteinExistence type="predicted"/>
<dbReference type="Proteomes" id="UP000262712">
    <property type="component" value="Chromosome"/>
</dbReference>
<dbReference type="Gene3D" id="3.20.20.370">
    <property type="entry name" value="Glycoside hydrolase/deacetylase"/>
    <property type="match status" value="1"/>
</dbReference>
<accession>A0A2G1DH22</accession>
<dbReference type="InterPro" id="IPR006837">
    <property type="entry name" value="Divergent_DAC"/>
</dbReference>
<dbReference type="Proteomes" id="UP000221222">
    <property type="component" value="Unassembled WGS sequence"/>
</dbReference>
<dbReference type="KEGG" id="amol:AMOL_2463"/>
<evidence type="ECO:0000313" key="2">
    <source>
        <dbReference type="EMBL" id="AXX93405.1"/>
    </source>
</evidence>
<dbReference type="Pfam" id="PF04748">
    <property type="entry name" value="Polysacc_deac_2"/>
    <property type="match status" value="1"/>
</dbReference>
<dbReference type="EMBL" id="NXFY01000012">
    <property type="protein sequence ID" value="PHO17808.1"/>
    <property type="molecule type" value="Genomic_DNA"/>
</dbReference>
<dbReference type="EMBL" id="CP032098">
    <property type="protein sequence ID" value="AXX93405.1"/>
    <property type="molecule type" value="Genomic_DNA"/>
</dbReference>
<keyword evidence="4" id="KW-1185">Reference proteome</keyword>
<dbReference type="PANTHER" id="PTHR30105:SF2">
    <property type="entry name" value="DIVERGENT POLYSACCHARIDE DEACETYLASE SUPERFAMILY"/>
    <property type="match status" value="1"/>
</dbReference>
<keyword evidence="1" id="KW-0812">Transmembrane</keyword>
<sequence length="356" mass="41700">MAKRKTTNNRPKTKTQKNNNQKLKIINLVLIILILTLIISILSYFFLLDEQKQNISTKKTPTHKKEKIIKKDVDLNNYANEKLNKYFKNEIKDDNVKYEEYTEEFDKEYIHKNKEEKKQTKKTKPKEEIAVFPKNEDTKPKLAIIIDDVTLQRQVNTIQNIGYKITMSFLPPTKQHPDSAKIAQNLPFYMIHFPMQAQSFKFEERGTLHVGDSYKRIEAKVANLRKLYPNATFTNNHTGSKFTSNDKSMDYLFKALKEYNFLFVDSRTTAKTVAKKYSKKYNMPYISRNIFLDNKQEFNYIQNQLKKAINIAKKSGYAIAIGHPHSMTLKVLKESKPLLKDLNLVYVKELPISVKP</sequence>
<evidence type="ECO:0000313" key="4">
    <source>
        <dbReference type="Proteomes" id="UP000221222"/>
    </source>
</evidence>
<evidence type="ECO:0000313" key="5">
    <source>
        <dbReference type="Proteomes" id="UP000262712"/>
    </source>
</evidence>
<dbReference type="AlphaFoldDB" id="A0A2G1DH22"/>
<name>A0A2G1DH22_9BACT</name>
<protein>
    <submittedName>
        <fullName evidence="2">Divergent polysaccharide deacetylase</fullName>
    </submittedName>
</protein>
<dbReference type="RefSeq" id="WP_099342700.1">
    <property type="nucleotide sequence ID" value="NZ_CP032098.1"/>
</dbReference>
<keyword evidence="1" id="KW-0472">Membrane</keyword>
<dbReference type="InterPro" id="IPR011330">
    <property type="entry name" value="Glyco_hydro/deAcase_b/a-brl"/>
</dbReference>
<evidence type="ECO:0000313" key="3">
    <source>
        <dbReference type="EMBL" id="PHO17808.1"/>
    </source>
</evidence>
<reference evidence="3 4" key="1">
    <citation type="submission" date="2017-09" db="EMBL/GenBank/DDBJ databases">
        <title>Arcobacter canalis sp. nov., a new species isolated from a water canal contaminated with urban sewage.</title>
        <authorList>
            <person name="Perez-Cataluna A."/>
            <person name="Salas-Masso N."/>
            <person name="Figueras M.J."/>
        </authorList>
    </citation>
    <scope>NUCLEOTIDE SEQUENCE [LARGE SCALE GENOMIC DNA]</scope>
    <source>
        <strain evidence="3 4">F98-3</strain>
    </source>
</reference>
<organism evidence="3 4">
    <name type="scientific">Malaciobacter molluscorum LMG 25693</name>
    <dbReference type="NCBI Taxonomy" id="870501"/>
    <lineage>
        <taxon>Bacteria</taxon>
        <taxon>Pseudomonadati</taxon>
        <taxon>Campylobacterota</taxon>
        <taxon>Epsilonproteobacteria</taxon>
        <taxon>Campylobacterales</taxon>
        <taxon>Arcobacteraceae</taxon>
        <taxon>Malaciobacter</taxon>
    </lineage>
</organism>
<evidence type="ECO:0000256" key="1">
    <source>
        <dbReference type="SAM" id="Phobius"/>
    </source>
</evidence>
<gene>
    <name evidence="2" type="ORF">AMOL_2463</name>
    <name evidence="3" type="ORF">CPU12_08600</name>
</gene>
<keyword evidence="1" id="KW-1133">Transmembrane helix</keyword>